<evidence type="ECO:0000256" key="8">
    <source>
        <dbReference type="ARBA" id="ARBA00044876"/>
    </source>
</evidence>
<sequence>MTLGCHVYMAFTFWSPYVPMVVMGLSYSIVACALWPLVALVVPEHQLGTAYGIMQSIQNLGLALINMAAGAIVDAKGYLFLEMFFCAWLCLALMCSILLYLADAAKGGKLNMSTKQRNEMQAPKSTLTFSTEDDGNNVPYSYDGQTSIQPRSAQQLRFRYLSRVGKNQFQVPVSHRSSALAYPHLLK</sequence>
<proteinExistence type="inferred from homology"/>
<evidence type="ECO:0000256" key="20">
    <source>
        <dbReference type="ARBA" id="ARBA00044924"/>
    </source>
</evidence>
<evidence type="ECO:0000256" key="11">
    <source>
        <dbReference type="ARBA" id="ARBA00044884"/>
    </source>
</evidence>
<comment type="catalytic activity">
    <reaction evidence="13">
        <text>L-alpha-aminoacyl-L-lysine(out) = L-alpha-aminoacyl-L-lysine(in)</text>
        <dbReference type="Rhea" id="RHEA:79383"/>
        <dbReference type="ChEBI" id="CHEBI:229966"/>
    </reaction>
</comment>
<evidence type="ECO:0000256" key="10">
    <source>
        <dbReference type="ARBA" id="ARBA00044881"/>
    </source>
</evidence>
<comment type="catalytic activity">
    <reaction evidence="15">
        <text>L-arginyl-L-alpha-amino acid(out) = L-arginyl-L-alpha-amino acid(in)</text>
        <dbReference type="Rhea" id="RHEA:79371"/>
        <dbReference type="ChEBI" id="CHEBI:84315"/>
    </reaction>
</comment>
<dbReference type="GO" id="GO:0022857">
    <property type="term" value="F:transmembrane transporter activity"/>
    <property type="evidence" value="ECO:0007669"/>
    <property type="project" value="InterPro"/>
</dbReference>
<dbReference type="Pfam" id="PF07690">
    <property type="entry name" value="MFS_1"/>
    <property type="match status" value="1"/>
</dbReference>
<dbReference type="GO" id="GO:0005765">
    <property type="term" value="C:lysosomal membrane"/>
    <property type="evidence" value="ECO:0007669"/>
    <property type="project" value="UniProtKB-SubCell"/>
</dbReference>
<dbReference type="InterPro" id="IPR036259">
    <property type="entry name" value="MFS_trans_sf"/>
</dbReference>
<comment type="catalytic activity">
    <reaction evidence="17">
        <text>L-arginyl-glycine(out) = L-arginyl-glycine(in)</text>
        <dbReference type="Rhea" id="RHEA:79391"/>
        <dbReference type="ChEBI" id="CHEBI:229955"/>
    </reaction>
</comment>
<evidence type="ECO:0000256" key="22">
    <source>
        <dbReference type="ARBA" id="ARBA00045018"/>
    </source>
</evidence>
<comment type="catalytic activity">
    <reaction evidence="9">
        <text>L-histidyl-glycine(out) = L-histidyl-glycine(in)</text>
        <dbReference type="Rhea" id="RHEA:79395"/>
        <dbReference type="ChEBI" id="CHEBI:229957"/>
    </reaction>
</comment>
<dbReference type="EMBL" id="CACRXK020019320">
    <property type="protein sequence ID" value="CAB4033514.1"/>
    <property type="molecule type" value="Genomic_DNA"/>
</dbReference>
<evidence type="ECO:0000313" key="25">
    <source>
        <dbReference type="EMBL" id="CAB4033514.1"/>
    </source>
</evidence>
<evidence type="ECO:0000256" key="6">
    <source>
        <dbReference type="ARBA" id="ARBA00023136"/>
    </source>
</evidence>
<evidence type="ECO:0000256" key="12">
    <source>
        <dbReference type="ARBA" id="ARBA00044891"/>
    </source>
</evidence>
<comment type="catalytic activity">
    <reaction evidence="19">
        <text>L-alanyl-L-lysine(out) = L-alanyl-L-lysine(in)</text>
        <dbReference type="Rhea" id="RHEA:79415"/>
        <dbReference type="ChEBI" id="CHEBI:192470"/>
    </reaction>
</comment>
<evidence type="ECO:0000256" key="15">
    <source>
        <dbReference type="ARBA" id="ARBA00044899"/>
    </source>
</evidence>
<dbReference type="InterPro" id="IPR052187">
    <property type="entry name" value="MFSD1"/>
</dbReference>
<name>A0A7D9LN47_PARCT</name>
<accession>A0A7D9LN47</accession>
<keyword evidence="7" id="KW-0458">Lysosome</keyword>
<evidence type="ECO:0000256" key="16">
    <source>
        <dbReference type="ARBA" id="ARBA00044900"/>
    </source>
</evidence>
<comment type="similarity">
    <text evidence="2">Belongs to the major facilitator superfamily.</text>
</comment>
<evidence type="ECO:0000256" key="9">
    <source>
        <dbReference type="ARBA" id="ARBA00044878"/>
    </source>
</evidence>
<comment type="subcellular location">
    <subcellularLocation>
        <location evidence="1">Lysosome membrane</location>
        <topology evidence="1">Multi-pass membrane protein</topology>
    </subcellularLocation>
</comment>
<evidence type="ECO:0000256" key="21">
    <source>
        <dbReference type="ARBA" id="ARBA00044985"/>
    </source>
</evidence>
<dbReference type="SUPFAM" id="SSF103473">
    <property type="entry name" value="MFS general substrate transporter"/>
    <property type="match status" value="1"/>
</dbReference>
<dbReference type="PANTHER" id="PTHR23512:SF3">
    <property type="entry name" value="MAJOR FACILITATOR SUPERFAMILY DOMAIN-CONTAINING PROTEIN 1"/>
    <property type="match status" value="1"/>
</dbReference>
<gene>
    <name evidence="25" type="ORF">PACLA_8A050596</name>
</gene>
<evidence type="ECO:0000256" key="18">
    <source>
        <dbReference type="ARBA" id="ARBA00044912"/>
    </source>
</evidence>
<keyword evidence="5" id="KW-1133">Transmembrane helix</keyword>
<comment type="subunit">
    <text evidence="24">Homodimer. Interacts with lysosomal protein GLMP (via lumenal domain); the interaction starts while both proteins are still in the endoplasmic reticulum and is required for stabilization of MFSD1 in lysosomes but has no direct effect on its targeting to lysosomes or transporter activity.</text>
</comment>
<evidence type="ECO:0000256" key="3">
    <source>
        <dbReference type="ARBA" id="ARBA00022448"/>
    </source>
</evidence>
<comment type="catalytic activity">
    <reaction evidence="10">
        <text>L-alpha-aminoacyl-L-arginine(out) = L-alpha-aminoacyl-L-arginine(in)</text>
        <dbReference type="Rhea" id="RHEA:79367"/>
        <dbReference type="ChEBI" id="CHEBI:229968"/>
    </reaction>
</comment>
<comment type="catalytic activity">
    <reaction evidence="16">
        <text>L-lysyl-L-lysine(out) = L-lysyl-L-lysine(in)</text>
        <dbReference type="Rhea" id="RHEA:79403"/>
        <dbReference type="ChEBI" id="CHEBI:229956"/>
    </reaction>
</comment>
<evidence type="ECO:0000256" key="19">
    <source>
        <dbReference type="ARBA" id="ARBA00044919"/>
    </source>
</evidence>
<comment type="catalytic activity">
    <reaction evidence="14">
        <text>L-aspartyl-L-lysine(out) = L-aspartyl-L-lysine(in)</text>
        <dbReference type="Rhea" id="RHEA:79411"/>
        <dbReference type="ChEBI" id="CHEBI:229953"/>
    </reaction>
</comment>
<evidence type="ECO:0000256" key="7">
    <source>
        <dbReference type="ARBA" id="ARBA00023228"/>
    </source>
</evidence>
<comment type="function">
    <text evidence="23">Lysosomal dipeptide uniporter that selectively exports lysine, arginine or histidine-containing dipeptides with a net positive charge from the lysosome lumen into the cytosol. Could play a role in a specific type of protein O-glycosylation indirectly regulating macrophages migration and tissue invasion. Also essential for liver homeostasis.</text>
</comment>
<organism evidence="25 26">
    <name type="scientific">Paramuricea clavata</name>
    <name type="common">Red gorgonian</name>
    <name type="synonym">Violescent sea-whip</name>
    <dbReference type="NCBI Taxonomy" id="317549"/>
    <lineage>
        <taxon>Eukaryota</taxon>
        <taxon>Metazoa</taxon>
        <taxon>Cnidaria</taxon>
        <taxon>Anthozoa</taxon>
        <taxon>Octocorallia</taxon>
        <taxon>Malacalcyonacea</taxon>
        <taxon>Plexauridae</taxon>
        <taxon>Paramuricea</taxon>
    </lineage>
</organism>
<protein>
    <recommendedName>
        <fullName evidence="21">Lysosomal dipeptide transporter MFSD1</fullName>
    </recommendedName>
    <alternativeName>
        <fullName evidence="22">Major facilitator superfamily domain-containing protein 1</fullName>
    </alternativeName>
</protein>
<reference evidence="25" key="1">
    <citation type="submission" date="2020-04" db="EMBL/GenBank/DDBJ databases">
        <authorList>
            <person name="Alioto T."/>
            <person name="Alioto T."/>
            <person name="Gomez Garrido J."/>
        </authorList>
    </citation>
    <scope>NUCLEOTIDE SEQUENCE</scope>
    <source>
        <strain evidence="25">A484AB</strain>
    </source>
</reference>
<evidence type="ECO:0000256" key="17">
    <source>
        <dbReference type="ARBA" id="ARBA00044903"/>
    </source>
</evidence>
<keyword evidence="26" id="KW-1185">Reference proteome</keyword>
<evidence type="ECO:0000256" key="23">
    <source>
        <dbReference type="ARBA" id="ARBA00045709"/>
    </source>
</evidence>
<evidence type="ECO:0000256" key="14">
    <source>
        <dbReference type="ARBA" id="ARBA00044898"/>
    </source>
</evidence>
<evidence type="ECO:0000256" key="1">
    <source>
        <dbReference type="ARBA" id="ARBA00004155"/>
    </source>
</evidence>
<comment type="catalytic activity">
    <reaction evidence="8">
        <text>L-lysyl-L-alanine(out) = L-lysyl-L-alanine(in)</text>
        <dbReference type="Rhea" id="RHEA:79399"/>
        <dbReference type="ChEBI" id="CHEBI:229954"/>
    </reaction>
</comment>
<keyword evidence="6" id="KW-0472">Membrane</keyword>
<comment type="catalytic activity">
    <reaction evidence="11">
        <text>L-alpha-aminoacyl-L-histidine(out) = L-alpha-aminoacyl-L-histidine(in)</text>
        <dbReference type="Rhea" id="RHEA:79375"/>
        <dbReference type="ChEBI" id="CHEBI:229967"/>
    </reaction>
</comment>
<dbReference type="InterPro" id="IPR011701">
    <property type="entry name" value="MFS"/>
</dbReference>
<comment type="catalytic activity">
    <reaction evidence="18">
        <text>L-histidyl-L-alpha-amino acid(out) = L-histidyl-L-alpha-amino acid(in)</text>
        <dbReference type="Rhea" id="RHEA:79379"/>
        <dbReference type="ChEBI" id="CHEBI:229964"/>
    </reaction>
</comment>
<keyword evidence="3" id="KW-0813">Transport</keyword>
<comment type="catalytic activity">
    <reaction evidence="20">
        <text>L-lysyl-glycine(out) = L-lysyl-glycine(in)</text>
        <dbReference type="Rhea" id="RHEA:79407"/>
        <dbReference type="ChEBI" id="CHEBI:191202"/>
    </reaction>
</comment>
<evidence type="ECO:0000256" key="5">
    <source>
        <dbReference type="ARBA" id="ARBA00022989"/>
    </source>
</evidence>
<dbReference type="OrthoDB" id="424834at2759"/>
<dbReference type="AlphaFoldDB" id="A0A7D9LN47"/>
<comment type="catalytic activity">
    <reaction evidence="12">
        <text>L-lysyl-L-alpha-amino acid(out) = L-lysyl-L-alpha-amino acid(in)</text>
        <dbReference type="Rhea" id="RHEA:79387"/>
        <dbReference type="ChEBI" id="CHEBI:229965"/>
    </reaction>
</comment>
<dbReference type="PANTHER" id="PTHR23512">
    <property type="entry name" value="MAJOR FACILITATOR SUPERFAMILY DOMAIN-CONTAINING PROTEIN 1"/>
    <property type="match status" value="1"/>
</dbReference>
<keyword evidence="4" id="KW-0812">Transmembrane</keyword>
<comment type="caution">
    <text evidence="25">The sequence shown here is derived from an EMBL/GenBank/DDBJ whole genome shotgun (WGS) entry which is preliminary data.</text>
</comment>
<dbReference type="Gene3D" id="1.20.1250.20">
    <property type="entry name" value="MFS general substrate transporter like domains"/>
    <property type="match status" value="1"/>
</dbReference>
<evidence type="ECO:0000256" key="4">
    <source>
        <dbReference type="ARBA" id="ARBA00022692"/>
    </source>
</evidence>
<dbReference type="Proteomes" id="UP001152795">
    <property type="component" value="Unassembled WGS sequence"/>
</dbReference>
<evidence type="ECO:0000256" key="13">
    <source>
        <dbReference type="ARBA" id="ARBA00044893"/>
    </source>
</evidence>
<evidence type="ECO:0000313" key="26">
    <source>
        <dbReference type="Proteomes" id="UP001152795"/>
    </source>
</evidence>
<evidence type="ECO:0000256" key="2">
    <source>
        <dbReference type="ARBA" id="ARBA00008335"/>
    </source>
</evidence>
<evidence type="ECO:0000256" key="24">
    <source>
        <dbReference type="ARBA" id="ARBA00046376"/>
    </source>
</evidence>